<dbReference type="PANTHER" id="PTHR46063">
    <property type="entry name" value="KELCH DOMAIN-CONTAINING PROTEIN"/>
    <property type="match status" value="1"/>
</dbReference>
<dbReference type="Gene3D" id="2.120.10.80">
    <property type="entry name" value="Kelch-type beta propeller"/>
    <property type="match status" value="1"/>
</dbReference>
<feature type="region of interest" description="Disordered" evidence="1">
    <location>
        <begin position="494"/>
        <end position="528"/>
    </location>
</feature>
<feature type="compositionally biased region" description="Basic residues" evidence="1">
    <location>
        <begin position="356"/>
        <end position="370"/>
    </location>
</feature>
<accession>A0A9P6J3X4</accession>
<reference evidence="3" key="1">
    <citation type="journal article" date="2020" name="Fungal Divers.">
        <title>Resolving the Mortierellaceae phylogeny through synthesis of multi-gene phylogenetics and phylogenomics.</title>
        <authorList>
            <person name="Vandepol N."/>
            <person name="Liber J."/>
            <person name="Desiro A."/>
            <person name="Na H."/>
            <person name="Kennedy M."/>
            <person name="Barry K."/>
            <person name="Grigoriev I.V."/>
            <person name="Miller A.N."/>
            <person name="O'Donnell K."/>
            <person name="Stajich J.E."/>
            <person name="Bonito G."/>
        </authorList>
    </citation>
    <scope>NUCLEOTIDE SEQUENCE</scope>
    <source>
        <strain evidence="3">CK1249</strain>
    </source>
</reference>
<protein>
    <recommendedName>
        <fullName evidence="2">DUF4110 domain-containing protein</fullName>
    </recommendedName>
</protein>
<feature type="compositionally biased region" description="Basic and acidic residues" evidence="1">
    <location>
        <begin position="15"/>
        <end position="24"/>
    </location>
</feature>
<dbReference type="OrthoDB" id="4447at2759"/>
<keyword evidence="4" id="KW-1185">Reference proteome</keyword>
<proteinExistence type="predicted"/>
<dbReference type="Proteomes" id="UP000738359">
    <property type="component" value="Unassembled WGS sequence"/>
</dbReference>
<feature type="domain" description="DUF4110" evidence="2">
    <location>
        <begin position="652"/>
        <end position="718"/>
    </location>
</feature>
<organism evidence="3 4">
    <name type="scientific">Mortierella alpina</name>
    <name type="common">Oleaginous fungus</name>
    <name type="synonym">Mortierella renispora</name>
    <dbReference type="NCBI Taxonomy" id="64518"/>
    <lineage>
        <taxon>Eukaryota</taxon>
        <taxon>Fungi</taxon>
        <taxon>Fungi incertae sedis</taxon>
        <taxon>Mucoromycota</taxon>
        <taxon>Mortierellomycotina</taxon>
        <taxon>Mortierellomycetes</taxon>
        <taxon>Mortierellales</taxon>
        <taxon>Mortierellaceae</taxon>
        <taxon>Mortierella</taxon>
    </lineage>
</organism>
<name>A0A9P6J3X4_MORAP</name>
<dbReference type="PANTHER" id="PTHR46063:SF1">
    <property type="entry name" value="KELCH DOMAIN-CONTAINING PROTEIN 4"/>
    <property type="match status" value="1"/>
</dbReference>
<dbReference type="InterPro" id="IPR015915">
    <property type="entry name" value="Kelch-typ_b-propeller"/>
</dbReference>
<feature type="compositionally biased region" description="Basic and acidic residues" evidence="1">
    <location>
        <begin position="389"/>
        <end position="400"/>
    </location>
</feature>
<dbReference type="EMBL" id="JAAAHY010000812">
    <property type="protein sequence ID" value="KAF9956868.1"/>
    <property type="molecule type" value="Genomic_DNA"/>
</dbReference>
<feature type="region of interest" description="Disordered" evidence="1">
    <location>
        <begin position="590"/>
        <end position="614"/>
    </location>
</feature>
<comment type="caution">
    <text evidence="3">The sequence shown here is derived from an EMBL/GenBank/DDBJ whole genome shotgun (WGS) entry which is preliminary data.</text>
</comment>
<dbReference type="Pfam" id="PF24681">
    <property type="entry name" value="Kelch_KLHDC2_KLHL20_DRC7"/>
    <property type="match status" value="1"/>
</dbReference>
<feature type="region of interest" description="Disordered" evidence="1">
    <location>
        <begin position="356"/>
        <end position="466"/>
    </location>
</feature>
<sequence length="755" mass="84030">MAKKDKKKKTKEHKAKVAEKQDRKQSKKDKKSKAKNVEEQEEDIETILANFKKEQEEKVKIVEEVWTGPPSRRANATLTANPLNQNELIFFGGEFYDGAKCAFYNDLYRYNIEKDEWRRITSPNSPGPRSSHQVAITPAGTLFLFGGEFASPNETQFFHYKDFWSMDMKTNAWEKLEVKPKPTARSGHRMTQWKNFLVMFGGFYDNYVDTRYYDDLWVFDTLDYKWIKVELPDQMIRPAARSGFSFIPCNEGVILYGGYCKEYTKGQRPKGVVHTDTWLLKMNTDPKLIRWEKKKKSGSAPSARSGCAMAPYKNRAVLFGGVFDDDVNEETLESTFYNELYTYQIDTGRWFPMNLKRPKTAKKKKSRKGNKQAGRVAGSEGQDGADEEGSGKREKMKWEESTDDEFDYGDFEDSENEGDDATTGTAEVSVAGTEEQSGTPKDGGDLSGVATPQEGDDASKDAATEKMSTKEALAAAALAAAGILPKAAQTAEDAAESASTKKALKSGRNARDNHAGDDDEEEEEPLMPCPRYNPMLAVQKSTLFIFGGILEVRDREYTLDDFFSLNLDKMTEYICLRQSEFESQLWLGEDAGASDPTATDAAAAEPGAEGTCGAEGEGAAAAAAAEAEAVVEVVPSQLSGVDLAARLAMTEEETASTPTIGETLKEFYGRTTEYWVLKAFEDSTKTGKALRHDGFLLAEAKFNEWQPILAQMAQMRLEAGLDDEDDDDAAGRMGGRGGVLKMGEVYNKLMSRHRR</sequence>
<evidence type="ECO:0000256" key="1">
    <source>
        <dbReference type="SAM" id="MobiDB-lite"/>
    </source>
</evidence>
<evidence type="ECO:0000313" key="4">
    <source>
        <dbReference type="Proteomes" id="UP000738359"/>
    </source>
</evidence>
<gene>
    <name evidence="3" type="ORF">BGZ70_009737</name>
</gene>
<dbReference type="InterPro" id="IPR025183">
    <property type="entry name" value="DUF4110"/>
</dbReference>
<feature type="compositionally biased region" description="Basic and acidic residues" evidence="1">
    <location>
        <begin position="457"/>
        <end position="466"/>
    </location>
</feature>
<feature type="compositionally biased region" description="Acidic residues" evidence="1">
    <location>
        <begin position="401"/>
        <end position="420"/>
    </location>
</feature>
<evidence type="ECO:0000313" key="3">
    <source>
        <dbReference type="EMBL" id="KAF9956868.1"/>
    </source>
</evidence>
<dbReference type="AlphaFoldDB" id="A0A9P6J3X4"/>
<feature type="compositionally biased region" description="Basic residues" evidence="1">
    <location>
        <begin position="25"/>
        <end position="34"/>
    </location>
</feature>
<evidence type="ECO:0000259" key="2">
    <source>
        <dbReference type="Pfam" id="PF13422"/>
    </source>
</evidence>
<feature type="region of interest" description="Disordered" evidence="1">
    <location>
        <begin position="1"/>
        <end position="41"/>
    </location>
</feature>
<dbReference type="SUPFAM" id="SSF117281">
    <property type="entry name" value="Kelch motif"/>
    <property type="match status" value="1"/>
</dbReference>
<feature type="compositionally biased region" description="Basic residues" evidence="1">
    <location>
        <begin position="1"/>
        <end position="14"/>
    </location>
</feature>
<dbReference type="Pfam" id="PF13422">
    <property type="entry name" value="DUF4110"/>
    <property type="match status" value="1"/>
</dbReference>
<dbReference type="InterPro" id="IPR052588">
    <property type="entry name" value="Kelch_domain_protein"/>
</dbReference>